<accession>A0A6J5LKA4</accession>
<proteinExistence type="predicted"/>
<gene>
    <name evidence="1" type="ORF">UFOVP257_278</name>
</gene>
<organism evidence="1">
    <name type="scientific">uncultured Caudovirales phage</name>
    <dbReference type="NCBI Taxonomy" id="2100421"/>
    <lineage>
        <taxon>Viruses</taxon>
        <taxon>Duplodnaviria</taxon>
        <taxon>Heunggongvirae</taxon>
        <taxon>Uroviricota</taxon>
        <taxon>Caudoviricetes</taxon>
        <taxon>Peduoviridae</taxon>
        <taxon>Maltschvirus</taxon>
        <taxon>Maltschvirus maltsch</taxon>
    </lineage>
</organism>
<evidence type="ECO:0000313" key="1">
    <source>
        <dbReference type="EMBL" id="CAB4133556.1"/>
    </source>
</evidence>
<reference evidence="1" key="1">
    <citation type="submission" date="2020-04" db="EMBL/GenBank/DDBJ databases">
        <authorList>
            <person name="Chiriac C."/>
            <person name="Salcher M."/>
            <person name="Ghai R."/>
            <person name="Kavagutti S V."/>
        </authorList>
    </citation>
    <scope>NUCLEOTIDE SEQUENCE</scope>
</reference>
<name>A0A6J5LKA4_9CAUD</name>
<protein>
    <submittedName>
        <fullName evidence="1">Uncharacterized protein</fullName>
    </submittedName>
</protein>
<sequence>MNRVIRDGLVAVLYSPGYGAGWYTAHYIEELLFDPSIVEWLENDEHDKIKHYVTLKYPDVYLGGLNNLSIQWVKQGIAFKIDEYDGSESVVLRDMEYWVIA</sequence>
<dbReference type="EMBL" id="LR796274">
    <property type="protein sequence ID" value="CAB4133556.1"/>
    <property type="molecule type" value="Genomic_DNA"/>
</dbReference>